<gene>
    <name evidence="1" type="ORF">Y900_000770</name>
</gene>
<name>A0A064CFI2_9MYCO</name>
<dbReference type="AlphaFoldDB" id="A0A064CFI2"/>
<keyword evidence="2" id="KW-1185">Reference proteome</keyword>
<dbReference type="Proteomes" id="UP000022835">
    <property type="component" value="Unassembled WGS sequence"/>
</dbReference>
<organism evidence="1 2">
    <name type="scientific">Mycolicibacterium aromaticivorans JS19b1 = JCM 16368</name>
    <dbReference type="NCBI Taxonomy" id="1440774"/>
    <lineage>
        <taxon>Bacteria</taxon>
        <taxon>Bacillati</taxon>
        <taxon>Actinomycetota</taxon>
        <taxon>Actinomycetes</taxon>
        <taxon>Mycobacteriales</taxon>
        <taxon>Mycobacteriaceae</taxon>
        <taxon>Mycolicibacterium</taxon>
    </lineage>
</organism>
<evidence type="ECO:0000313" key="2">
    <source>
        <dbReference type="Proteomes" id="UP000022835"/>
    </source>
</evidence>
<proteinExistence type="predicted"/>
<protein>
    <submittedName>
        <fullName evidence="1">Uncharacterized protein</fullName>
    </submittedName>
</protein>
<evidence type="ECO:0000313" key="1">
    <source>
        <dbReference type="EMBL" id="KDE97498.1"/>
    </source>
</evidence>
<dbReference type="eggNOG" id="ENOG5030X5E">
    <property type="taxonomic scope" value="Bacteria"/>
</dbReference>
<reference evidence="1" key="1">
    <citation type="submission" date="2014-05" db="EMBL/GenBank/DDBJ databases">
        <title>Genome sequence of Mycobacterium aromaticivorans strain JS19b1T (= DSM 45407T).</title>
        <authorList>
            <person name="Kwak Y."/>
            <person name="Park G.-S."/>
            <person name="Li Q.X."/>
            <person name="Lee S.-E."/>
            <person name="Shin J.-H."/>
        </authorList>
    </citation>
    <scope>NUCLEOTIDE SEQUENCE [LARGE SCALE GENOMIC DNA]</scope>
    <source>
        <strain evidence="1">JS19b1</strain>
    </source>
</reference>
<dbReference type="STRING" id="1440774.Y900_000770"/>
<dbReference type="EMBL" id="JALN02000001">
    <property type="protein sequence ID" value="KDE97498.1"/>
    <property type="molecule type" value="Genomic_DNA"/>
</dbReference>
<dbReference type="OrthoDB" id="3211725at2"/>
<sequence length="222" mass="23417">MMAESTVVATRRQLHGVAESFLAGPQYRATGTIRLAVRPDGFTATTLAIAVHGTTLAWPDGSIPLAGPVRDLAAATGLDVGPPPATVYHSVAELRPDTVLDIDTDAADAIYRSLYAGGFAINAVLPEAHPVLWPEHLDVAATVEEVNYGVSAGDDFHELPYAYVGPWDFTTAPRTGPLWNAPFGAVRALDLDADVDNLATDITDFFQRGITAVDGGVATRHG</sequence>
<accession>A0A064CFI2</accession>
<comment type="caution">
    <text evidence="1">The sequence shown here is derived from an EMBL/GenBank/DDBJ whole genome shotgun (WGS) entry which is preliminary data.</text>
</comment>